<feature type="region of interest" description="Disordered" evidence="1">
    <location>
        <begin position="1"/>
        <end position="27"/>
    </location>
</feature>
<evidence type="ECO:0000313" key="2">
    <source>
        <dbReference type="EMBL" id="CCC91512.1"/>
    </source>
</evidence>
<evidence type="ECO:0000256" key="1">
    <source>
        <dbReference type="SAM" id="MobiDB-lite"/>
    </source>
</evidence>
<accession>G0UQ51</accession>
<reference evidence="2" key="1">
    <citation type="journal article" date="2012" name="Proc. Natl. Acad. Sci. U.S.A.">
        <title>Antigenic diversity is generated by distinct evolutionary mechanisms in African trypanosome species.</title>
        <authorList>
            <person name="Jackson A.P."/>
            <person name="Berry A."/>
            <person name="Aslett M."/>
            <person name="Allison H.C."/>
            <person name="Burton P."/>
            <person name="Vavrova-Anderson J."/>
            <person name="Brown R."/>
            <person name="Browne H."/>
            <person name="Corton N."/>
            <person name="Hauser H."/>
            <person name="Gamble J."/>
            <person name="Gilderthorp R."/>
            <person name="Marcello L."/>
            <person name="McQuillan J."/>
            <person name="Otto T.D."/>
            <person name="Quail M.A."/>
            <person name="Sanders M.J."/>
            <person name="van Tonder A."/>
            <person name="Ginger M.L."/>
            <person name="Field M.C."/>
            <person name="Barry J.D."/>
            <person name="Hertz-Fowler C."/>
            <person name="Berriman M."/>
        </authorList>
    </citation>
    <scope>NUCLEOTIDE SEQUENCE</scope>
    <source>
        <strain evidence="2">IL3000</strain>
    </source>
</reference>
<name>G0UQ51_TRYCI</name>
<proteinExistence type="predicted"/>
<dbReference type="AlphaFoldDB" id="G0UQ51"/>
<feature type="region of interest" description="Disordered" evidence="1">
    <location>
        <begin position="390"/>
        <end position="432"/>
    </location>
</feature>
<feature type="compositionally biased region" description="Basic and acidic residues" evidence="1">
    <location>
        <begin position="410"/>
        <end position="425"/>
    </location>
</feature>
<protein>
    <submittedName>
        <fullName evidence="2">Uncharacterized protein</fullName>
    </submittedName>
</protein>
<sequence length="461" mass="49969">MMSKQWVLSSLMSSTNPESTDDNGGLVGTSLGLKRVRDGHLYDGDGRPLKGFKREVAKLLYDNRHLGESDLHRLEQSLSDGNRVACTASDAGARSGEPRRSIFQRFPVLPDMFGVVSGAASAVKSCKALGGDGGDLRCTVPAGSRWSLVQRRHTRLKRMVEDIGSSSDDIVNPKDFPSAHVEGTGYRWVRADSLQVEEALAQSLLATPAVTLGEGCFSLNAGGTPGTTRGENTRNGSNTSWISHVCTFAPPEAELSIVGARFGTDLFGFFTLNEEEYATLGLDSASYQPSFVSRPNGSEETTLWSFDYETTVKLLTLYERFGNFVLVADRWVFTNSDGTAPAEARGAGDPVLPPPPVEALMERYKLVSEAILQHRLRLLKGALDNINGHGGGTATSASKHHKGQQGKESCAADKGKTKDTEDERAIASTHPLVTLMGKHPILEAQRRRQEWLAQSLKTHPV</sequence>
<dbReference type="VEuPathDB" id="TriTrypDB:TcIL3000_7_3260"/>
<dbReference type="EMBL" id="HE575320">
    <property type="protein sequence ID" value="CCC91512.1"/>
    <property type="molecule type" value="Genomic_DNA"/>
</dbReference>
<gene>
    <name evidence="2" type="ORF">TCIL3000_7_3260</name>
</gene>
<organism evidence="2">
    <name type="scientific">Trypanosoma congolense (strain IL3000)</name>
    <dbReference type="NCBI Taxonomy" id="1068625"/>
    <lineage>
        <taxon>Eukaryota</taxon>
        <taxon>Discoba</taxon>
        <taxon>Euglenozoa</taxon>
        <taxon>Kinetoplastea</taxon>
        <taxon>Metakinetoplastina</taxon>
        <taxon>Trypanosomatida</taxon>
        <taxon>Trypanosomatidae</taxon>
        <taxon>Trypanosoma</taxon>
        <taxon>Nannomonas</taxon>
    </lineage>
</organism>
<feature type="compositionally biased region" description="Polar residues" evidence="1">
    <location>
        <begin position="1"/>
        <end position="18"/>
    </location>
</feature>